<dbReference type="InterPro" id="IPR008927">
    <property type="entry name" value="6-PGluconate_DH-like_C_sf"/>
</dbReference>
<evidence type="ECO:0000313" key="5">
    <source>
        <dbReference type="Proteomes" id="UP000230431"/>
    </source>
</evidence>
<sequence length="297" mass="32086">MAKITIIGAGELGRALGSVLRQHQLAYWDKDETRLRVVVSGELPDLPESMIEADFVFLCLSSWNLKEALAFLQPYWPRSAVAVIWSKGFDGPTKKLPHEIASKLLPPKVGLVSAGGAMLAEEIGAGRQGACLLVGEDAPKVAELFAGTKISVRVSDDLDGLAWAGVLKNVYALGLGLAEGLGYSLAERAIVFGRMQIEAGRLIKILGGQRETWLAPEITADFLITSFSSDSLNHQIGFELGRFGPAESTGKISEGLMSLPPLLERLGSDQFKFPLLLKLADIFCRQSSPASFQEIFD</sequence>
<dbReference type="GO" id="GO:0051287">
    <property type="term" value="F:NAD binding"/>
    <property type="evidence" value="ECO:0007669"/>
    <property type="project" value="InterPro"/>
</dbReference>
<dbReference type="PANTHER" id="PTHR11728:SF1">
    <property type="entry name" value="GLYCEROL-3-PHOSPHATE DEHYDROGENASE [NAD(+)] 2, CHLOROPLASTIC"/>
    <property type="match status" value="1"/>
</dbReference>
<dbReference type="Pfam" id="PF07479">
    <property type="entry name" value="NAD_Gly3P_dh_C"/>
    <property type="match status" value="1"/>
</dbReference>
<feature type="domain" description="Glycerol-3-phosphate dehydrogenase NAD-dependent C-terminal" evidence="3">
    <location>
        <begin position="157"/>
        <end position="291"/>
    </location>
</feature>
<dbReference type="Proteomes" id="UP000230431">
    <property type="component" value="Unassembled WGS sequence"/>
</dbReference>
<dbReference type="Gene3D" id="1.10.1040.10">
    <property type="entry name" value="N-(1-d-carboxylethyl)-l-norvaline Dehydrogenase, domain 2"/>
    <property type="match status" value="1"/>
</dbReference>
<proteinExistence type="predicted"/>
<reference evidence="4 5" key="1">
    <citation type="submission" date="2017-09" db="EMBL/GenBank/DDBJ databases">
        <title>Depth-based differentiation of microbial function through sediment-hosted aquifers and enrichment of novel symbionts in the deep terrestrial subsurface.</title>
        <authorList>
            <person name="Probst A.J."/>
            <person name="Ladd B."/>
            <person name="Jarett J.K."/>
            <person name="Geller-Mcgrath D.E."/>
            <person name="Sieber C.M."/>
            <person name="Emerson J.B."/>
            <person name="Anantharaman K."/>
            <person name="Thomas B.C."/>
            <person name="Malmstrom R."/>
            <person name="Stieglmeier M."/>
            <person name="Klingl A."/>
            <person name="Woyke T."/>
            <person name="Ryan C.M."/>
            <person name="Banfield J.F."/>
        </authorList>
    </citation>
    <scope>NUCLEOTIDE SEQUENCE [LARGE SCALE GENOMIC DNA]</scope>
    <source>
        <strain evidence="4">CG10_big_fil_rev_8_21_14_0_10_49_38</strain>
    </source>
</reference>
<dbReference type="SUPFAM" id="SSF48179">
    <property type="entry name" value="6-phosphogluconate dehydrogenase C-terminal domain-like"/>
    <property type="match status" value="1"/>
</dbReference>
<evidence type="ECO:0008006" key="6">
    <source>
        <dbReference type="Google" id="ProtNLM"/>
    </source>
</evidence>
<evidence type="ECO:0000259" key="2">
    <source>
        <dbReference type="Pfam" id="PF01210"/>
    </source>
</evidence>
<dbReference type="InterPro" id="IPR006109">
    <property type="entry name" value="G3P_DH_NAD-dep_C"/>
</dbReference>
<evidence type="ECO:0000256" key="1">
    <source>
        <dbReference type="ARBA" id="ARBA00023002"/>
    </source>
</evidence>
<dbReference type="Gene3D" id="3.40.50.720">
    <property type="entry name" value="NAD(P)-binding Rossmann-like Domain"/>
    <property type="match status" value="1"/>
</dbReference>
<feature type="domain" description="Glycerol-3-phosphate dehydrogenase NAD-dependent N-terminal" evidence="2">
    <location>
        <begin position="44"/>
        <end position="132"/>
    </location>
</feature>
<dbReference type="EMBL" id="PCYK01000021">
    <property type="protein sequence ID" value="PIR45902.1"/>
    <property type="molecule type" value="Genomic_DNA"/>
</dbReference>
<dbReference type="InterPro" id="IPR011128">
    <property type="entry name" value="G3P_DH_NAD-dep_N"/>
</dbReference>
<name>A0A2H0RH62_9BACT</name>
<protein>
    <recommendedName>
        <fullName evidence="6">Glycerol-3-phosphate dehydrogenase (NAD(P)(+))</fullName>
    </recommendedName>
</protein>
<comment type="caution">
    <text evidence="4">The sequence shown here is derived from an EMBL/GenBank/DDBJ whole genome shotgun (WGS) entry which is preliminary data.</text>
</comment>
<accession>A0A2H0RH62</accession>
<dbReference type="SUPFAM" id="SSF51735">
    <property type="entry name" value="NAD(P)-binding Rossmann-fold domains"/>
    <property type="match status" value="1"/>
</dbReference>
<dbReference type="Pfam" id="PF01210">
    <property type="entry name" value="NAD_Gly3P_dh_N"/>
    <property type="match status" value="1"/>
</dbReference>
<dbReference type="InterPro" id="IPR013328">
    <property type="entry name" value="6PGD_dom2"/>
</dbReference>
<dbReference type="AlphaFoldDB" id="A0A2H0RH62"/>
<keyword evidence="1" id="KW-0560">Oxidoreductase</keyword>
<gene>
    <name evidence="4" type="ORF">COV08_02620</name>
</gene>
<evidence type="ECO:0000313" key="4">
    <source>
        <dbReference type="EMBL" id="PIR45902.1"/>
    </source>
</evidence>
<dbReference type="InterPro" id="IPR036291">
    <property type="entry name" value="NAD(P)-bd_dom_sf"/>
</dbReference>
<dbReference type="GO" id="GO:0005829">
    <property type="term" value="C:cytosol"/>
    <property type="evidence" value="ECO:0007669"/>
    <property type="project" value="TreeGrafter"/>
</dbReference>
<dbReference type="PANTHER" id="PTHR11728">
    <property type="entry name" value="GLYCEROL-3-PHOSPHATE DEHYDROGENASE"/>
    <property type="match status" value="1"/>
</dbReference>
<dbReference type="GO" id="GO:0047952">
    <property type="term" value="F:glycerol-3-phosphate dehydrogenase [NAD(P)+] activity"/>
    <property type="evidence" value="ECO:0007669"/>
    <property type="project" value="TreeGrafter"/>
</dbReference>
<dbReference type="GO" id="GO:0005975">
    <property type="term" value="P:carbohydrate metabolic process"/>
    <property type="evidence" value="ECO:0007669"/>
    <property type="project" value="InterPro"/>
</dbReference>
<evidence type="ECO:0000259" key="3">
    <source>
        <dbReference type="Pfam" id="PF07479"/>
    </source>
</evidence>
<organism evidence="4 5">
    <name type="scientific">Candidatus Vogelbacteria bacterium CG10_big_fil_rev_8_21_14_0_10_49_38</name>
    <dbReference type="NCBI Taxonomy" id="1975043"/>
    <lineage>
        <taxon>Bacteria</taxon>
        <taxon>Candidatus Vogeliibacteriota</taxon>
    </lineage>
</organism>
<dbReference type="GO" id="GO:0046168">
    <property type="term" value="P:glycerol-3-phosphate catabolic process"/>
    <property type="evidence" value="ECO:0007669"/>
    <property type="project" value="InterPro"/>
</dbReference>